<proteinExistence type="predicted"/>
<dbReference type="InterPro" id="IPR043129">
    <property type="entry name" value="ATPase_NBD"/>
</dbReference>
<gene>
    <name evidence="1" type="ORF">ABVK25_003904</name>
</gene>
<accession>A0ABR4BCU1</accession>
<dbReference type="EMBL" id="JBHFEH010000010">
    <property type="protein sequence ID" value="KAL2055662.1"/>
    <property type="molecule type" value="Genomic_DNA"/>
</dbReference>
<protein>
    <submittedName>
        <fullName evidence="1">Uncharacterized protein</fullName>
    </submittedName>
</protein>
<dbReference type="PANTHER" id="PTHR14187:SF5">
    <property type="entry name" value="HEAT SHOCK 70 KDA PROTEIN 12A"/>
    <property type="match status" value="1"/>
</dbReference>
<sequence>MFAASGRPVLKIGIDFGTTYSAVAHALRYPNDASLDKIPGCLPLISLRNVLFDGASQVRTQLAWHPSDQEWLWGNEVDEPIQDKDVLESSRITMIKLGLDMSDEMSDVRTRISNQLADLPADCNQPSVQDLITIYLNRLFSYAKTKIAQAYQRPGLFDVFETAYVECAICVPALWTQPMVQLMISAAENAGIPNPIPISEPEAAATFIRQEEMETSTQLEGGSAGPIGDTDPFLVVDAGGGTTDFITYDVEIHDGKYQMVEGVRGTGKFCGSALLDEDFRDDFATFQRNNMPDFLEDLAKPNTSEAQNEILKTAVEDFEKAKKRFNGSSTDPRRRKMIIHIPGIRERPGKGVGVGRIVVPTSRITKLFQKLLNIITETIKQQTNAFNDTCYSRNGRRIQASYSYDSIPVT</sequence>
<organism evidence="1 2">
    <name type="scientific">Lepraria finkii</name>
    <dbReference type="NCBI Taxonomy" id="1340010"/>
    <lineage>
        <taxon>Eukaryota</taxon>
        <taxon>Fungi</taxon>
        <taxon>Dikarya</taxon>
        <taxon>Ascomycota</taxon>
        <taxon>Pezizomycotina</taxon>
        <taxon>Lecanoromycetes</taxon>
        <taxon>OSLEUM clade</taxon>
        <taxon>Lecanoromycetidae</taxon>
        <taxon>Lecanorales</taxon>
        <taxon>Lecanorineae</taxon>
        <taxon>Stereocaulaceae</taxon>
        <taxon>Lepraria</taxon>
    </lineage>
</organism>
<comment type="caution">
    <text evidence="1">The sequence shown here is derived from an EMBL/GenBank/DDBJ whole genome shotgun (WGS) entry which is preliminary data.</text>
</comment>
<evidence type="ECO:0000313" key="1">
    <source>
        <dbReference type="EMBL" id="KAL2055662.1"/>
    </source>
</evidence>
<dbReference type="SUPFAM" id="SSF53067">
    <property type="entry name" value="Actin-like ATPase domain"/>
    <property type="match status" value="2"/>
</dbReference>
<dbReference type="Gene3D" id="3.30.420.40">
    <property type="match status" value="2"/>
</dbReference>
<dbReference type="Proteomes" id="UP001590951">
    <property type="component" value="Unassembled WGS sequence"/>
</dbReference>
<evidence type="ECO:0000313" key="2">
    <source>
        <dbReference type="Proteomes" id="UP001590951"/>
    </source>
</evidence>
<dbReference type="Gene3D" id="3.90.640.10">
    <property type="entry name" value="Actin, Chain A, domain 4"/>
    <property type="match status" value="1"/>
</dbReference>
<dbReference type="PANTHER" id="PTHR14187">
    <property type="entry name" value="ALPHA KINASE/ELONGATION FACTOR 2 KINASE"/>
    <property type="match status" value="1"/>
</dbReference>
<keyword evidence="2" id="KW-1185">Reference proteome</keyword>
<reference evidence="1 2" key="1">
    <citation type="submission" date="2024-09" db="EMBL/GenBank/DDBJ databases">
        <title>Rethinking Asexuality: The Enigmatic Case of Functional Sexual Genes in Lepraria (Stereocaulaceae).</title>
        <authorList>
            <person name="Doellman M."/>
            <person name="Sun Y."/>
            <person name="Barcenas-Pena A."/>
            <person name="Lumbsch H.T."/>
            <person name="Grewe F."/>
        </authorList>
    </citation>
    <scope>NUCLEOTIDE SEQUENCE [LARGE SCALE GENOMIC DNA]</scope>
    <source>
        <strain evidence="1 2">Grewe 0041</strain>
    </source>
</reference>
<name>A0ABR4BCU1_9LECA</name>
<dbReference type="CDD" id="cd10170">
    <property type="entry name" value="ASKHA_NBD_HSP70"/>
    <property type="match status" value="1"/>
</dbReference>